<name>A0ABQ2ZGH9_9ACTN</name>
<dbReference type="GeneID" id="96295746"/>
<dbReference type="EMBL" id="BMUU01000001">
    <property type="protein sequence ID" value="GGY13012.1"/>
    <property type="molecule type" value="Genomic_DNA"/>
</dbReference>
<evidence type="ECO:0000313" key="3">
    <source>
        <dbReference type="Proteomes" id="UP000600946"/>
    </source>
</evidence>
<dbReference type="PANTHER" id="PTHR33498:SF1">
    <property type="entry name" value="TRANSPOSASE FOR INSERTION SEQUENCE ELEMENT IS1557"/>
    <property type="match status" value="1"/>
</dbReference>
<proteinExistence type="predicted"/>
<dbReference type="InterPro" id="IPR047951">
    <property type="entry name" value="Transpos_ISL3"/>
</dbReference>
<reference evidence="3" key="1">
    <citation type="journal article" date="2019" name="Int. J. Syst. Evol. Microbiol.">
        <title>The Global Catalogue of Microorganisms (GCM) 10K type strain sequencing project: providing services to taxonomists for standard genome sequencing and annotation.</title>
        <authorList>
            <consortium name="The Broad Institute Genomics Platform"/>
            <consortium name="The Broad Institute Genome Sequencing Center for Infectious Disease"/>
            <person name="Wu L."/>
            <person name="Ma J."/>
        </authorList>
    </citation>
    <scope>NUCLEOTIDE SEQUENCE [LARGE SCALE GENOMIC DNA]</scope>
    <source>
        <strain evidence="3">JCM 4594</strain>
    </source>
</reference>
<dbReference type="PANTHER" id="PTHR33498">
    <property type="entry name" value="TRANSPOSASE FOR INSERTION SEQUENCE ELEMENT IS1557"/>
    <property type="match status" value="1"/>
</dbReference>
<protein>
    <recommendedName>
        <fullName evidence="1">Transposase IS204/IS1001/IS1096/IS1165 zinc-finger domain-containing protein</fullName>
    </recommendedName>
</protein>
<feature type="domain" description="Transposase IS204/IS1001/IS1096/IS1165 zinc-finger" evidence="1">
    <location>
        <begin position="41"/>
        <end position="84"/>
    </location>
</feature>
<dbReference type="Proteomes" id="UP000600946">
    <property type="component" value="Unassembled WGS sequence"/>
</dbReference>
<comment type="caution">
    <text evidence="2">The sequence shown here is derived from an EMBL/GenBank/DDBJ whole genome shotgun (WGS) entry which is preliminary data.</text>
</comment>
<sequence>MTDELLLQDLWFHHADDVALDSIAVRGELVTVQAAARAGRAVCPGCGTSSTRVHSRYVRRLDDTAAGQRRVIIELRVRRFRCHQQACPQATFVEQVSGLTFRHGRRSQGLQTALRHLALMLAGRAGARLADALPSR</sequence>
<evidence type="ECO:0000259" key="1">
    <source>
        <dbReference type="Pfam" id="PF14690"/>
    </source>
</evidence>
<evidence type="ECO:0000313" key="2">
    <source>
        <dbReference type="EMBL" id="GGY13012.1"/>
    </source>
</evidence>
<organism evidence="2 3">
    <name type="scientific">Streptomyces xanthochromogenes</name>
    <dbReference type="NCBI Taxonomy" id="67384"/>
    <lineage>
        <taxon>Bacteria</taxon>
        <taxon>Bacillati</taxon>
        <taxon>Actinomycetota</taxon>
        <taxon>Actinomycetes</taxon>
        <taxon>Kitasatosporales</taxon>
        <taxon>Streptomycetaceae</taxon>
        <taxon>Streptomyces</taxon>
    </lineage>
</organism>
<dbReference type="InterPro" id="IPR029261">
    <property type="entry name" value="Transposase_Znf"/>
</dbReference>
<keyword evidence="3" id="KW-1185">Reference proteome</keyword>
<accession>A0ABQ2ZGH9</accession>
<dbReference type="RefSeq" id="WP_229891995.1">
    <property type="nucleotide sequence ID" value="NZ_BMUU01000001.1"/>
</dbReference>
<gene>
    <name evidence="2" type="ORF">GCM10010326_00180</name>
</gene>
<dbReference type="Pfam" id="PF14690">
    <property type="entry name" value="Zn_ribbon_ISL3"/>
    <property type="match status" value="1"/>
</dbReference>